<comment type="caution">
    <text evidence="1">The sequence shown here is derived from an EMBL/GenBank/DDBJ whole genome shotgun (WGS) entry which is preliminary data.</text>
</comment>
<organism evidence="1 2">
    <name type="scientific">Aspergillus tanneri</name>
    <dbReference type="NCBI Taxonomy" id="1220188"/>
    <lineage>
        <taxon>Eukaryota</taxon>
        <taxon>Fungi</taxon>
        <taxon>Dikarya</taxon>
        <taxon>Ascomycota</taxon>
        <taxon>Pezizomycotina</taxon>
        <taxon>Eurotiomycetes</taxon>
        <taxon>Eurotiomycetidae</taxon>
        <taxon>Eurotiales</taxon>
        <taxon>Aspergillaceae</taxon>
        <taxon>Aspergillus</taxon>
        <taxon>Aspergillus subgen. Circumdati</taxon>
    </lineage>
</organism>
<evidence type="ECO:0000313" key="1">
    <source>
        <dbReference type="EMBL" id="THC89766.1"/>
    </source>
</evidence>
<dbReference type="AlphaFoldDB" id="A0A4S3J4H3"/>
<gene>
    <name evidence="1" type="ORF">EYZ11_010774</name>
</gene>
<reference evidence="1 2" key="1">
    <citation type="submission" date="2019-03" db="EMBL/GenBank/DDBJ databases">
        <title>The genome sequence of a newly discovered highly antifungal drug resistant Aspergillus species, Aspergillus tanneri NIH 1004.</title>
        <authorList>
            <person name="Mounaud S."/>
            <person name="Singh I."/>
            <person name="Joardar V."/>
            <person name="Pakala S."/>
            <person name="Pakala S."/>
            <person name="Venepally P."/>
            <person name="Hoover J."/>
            <person name="Nierman W."/>
            <person name="Chung J."/>
            <person name="Losada L."/>
        </authorList>
    </citation>
    <scope>NUCLEOTIDE SEQUENCE [LARGE SCALE GENOMIC DNA]</scope>
    <source>
        <strain evidence="1 2">NIH1004</strain>
    </source>
</reference>
<sequence length="363" mass="41224">MVPQNGLPFRITHNGEDKDPLTITAEWTAKDEKGELFHWDLGYFQLRGQELILVEQEDGLPKTEIKPVTTATLKTIPTRFSRYSSNTRDPTAKMIVEYEKGKNVTLHIGNPPTFPSSAECEWLMDFSFPSPHYASALVLEVSSSTSIEQYIDLQKTHFFRVDRMFNRVAPQLVESARREDGLEHVYDCLKQVQHKDTPVDDPHEDAFGRWVEEKDMEQIVHYHERAAPFAIYNWELGVHIPSLIVERLMATQQFKLALKVIRLVFDPSMDGTDINRCWSFPPFREDSVRKPAYTPDQETSVSEWHESGGNVHAAARSYPVAYMKRIAMKYVELMIAMGDEGIPGLRAAASGDPAAGEAPGQVL</sequence>
<evidence type="ECO:0000313" key="2">
    <source>
        <dbReference type="Proteomes" id="UP000308092"/>
    </source>
</evidence>
<dbReference type="STRING" id="1220188.A0A4S3J4H3"/>
<accession>A0A4S3J4H3</accession>
<dbReference type="Proteomes" id="UP000308092">
    <property type="component" value="Unassembled WGS sequence"/>
</dbReference>
<keyword evidence="2" id="KW-1185">Reference proteome</keyword>
<dbReference type="VEuPathDB" id="FungiDB:EYZ11_010774"/>
<proteinExistence type="predicted"/>
<dbReference type="EMBL" id="SOSA01000606">
    <property type="protein sequence ID" value="THC89766.1"/>
    <property type="molecule type" value="Genomic_DNA"/>
</dbReference>
<name>A0A4S3J4H3_9EURO</name>
<protein>
    <submittedName>
        <fullName evidence="1">Uncharacterized protein</fullName>
    </submittedName>
</protein>